<evidence type="ECO:0000256" key="1">
    <source>
        <dbReference type="SAM" id="MobiDB-lite"/>
    </source>
</evidence>
<sequence>MKPILVHEKETAAYSEVTSKLLSEERRLTSGGSNVSSEGSALTVDTRKKNSMKKKVIYWGCRQSGHLKINCQKGRTSSAKSFKYGDAANIISYDGDDVLVL</sequence>
<dbReference type="EMBL" id="JXTB01000023">
    <property type="protein sequence ID" value="PON75592.1"/>
    <property type="molecule type" value="Genomic_DNA"/>
</dbReference>
<proteinExistence type="predicted"/>
<gene>
    <name evidence="2" type="ORF">PanWU01x14_042170</name>
</gene>
<protein>
    <recommendedName>
        <fullName evidence="4">Zinc finger, CCHC-type</fullName>
    </recommendedName>
</protein>
<reference evidence="3" key="1">
    <citation type="submission" date="2016-06" db="EMBL/GenBank/DDBJ databases">
        <title>Parallel loss of symbiosis genes in relatives of nitrogen-fixing non-legume Parasponia.</title>
        <authorList>
            <person name="Van Velzen R."/>
            <person name="Holmer R."/>
            <person name="Bu F."/>
            <person name="Rutten L."/>
            <person name="Van Zeijl A."/>
            <person name="Liu W."/>
            <person name="Santuari L."/>
            <person name="Cao Q."/>
            <person name="Sharma T."/>
            <person name="Shen D."/>
            <person name="Roswanjaya Y."/>
            <person name="Wardhani T."/>
            <person name="Kalhor M.S."/>
            <person name="Jansen J."/>
            <person name="Van den Hoogen J."/>
            <person name="Gungor B."/>
            <person name="Hartog M."/>
            <person name="Hontelez J."/>
            <person name="Verver J."/>
            <person name="Yang W.-C."/>
            <person name="Schijlen E."/>
            <person name="Repin R."/>
            <person name="Schilthuizen M."/>
            <person name="Schranz E."/>
            <person name="Heidstra R."/>
            <person name="Miyata K."/>
            <person name="Fedorova E."/>
            <person name="Kohlen W."/>
            <person name="Bisseling T."/>
            <person name="Smit S."/>
            <person name="Geurts R."/>
        </authorList>
    </citation>
    <scope>NUCLEOTIDE SEQUENCE [LARGE SCALE GENOMIC DNA]</scope>
    <source>
        <strain evidence="3">cv. WU1-14</strain>
    </source>
</reference>
<organism evidence="2 3">
    <name type="scientific">Parasponia andersonii</name>
    <name type="common">Sponia andersonii</name>
    <dbReference type="NCBI Taxonomy" id="3476"/>
    <lineage>
        <taxon>Eukaryota</taxon>
        <taxon>Viridiplantae</taxon>
        <taxon>Streptophyta</taxon>
        <taxon>Embryophyta</taxon>
        <taxon>Tracheophyta</taxon>
        <taxon>Spermatophyta</taxon>
        <taxon>Magnoliopsida</taxon>
        <taxon>eudicotyledons</taxon>
        <taxon>Gunneridae</taxon>
        <taxon>Pentapetalae</taxon>
        <taxon>rosids</taxon>
        <taxon>fabids</taxon>
        <taxon>Rosales</taxon>
        <taxon>Cannabaceae</taxon>
        <taxon>Parasponia</taxon>
    </lineage>
</organism>
<dbReference type="Proteomes" id="UP000237105">
    <property type="component" value="Unassembled WGS sequence"/>
</dbReference>
<name>A0A2P5DQM3_PARAD</name>
<keyword evidence="3" id="KW-1185">Reference proteome</keyword>
<feature type="region of interest" description="Disordered" evidence="1">
    <location>
        <begin position="28"/>
        <end position="47"/>
    </location>
</feature>
<dbReference type="AlphaFoldDB" id="A0A2P5DQM3"/>
<evidence type="ECO:0000313" key="3">
    <source>
        <dbReference type="Proteomes" id="UP000237105"/>
    </source>
</evidence>
<feature type="compositionally biased region" description="Polar residues" evidence="1">
    <location>
        <begin position="30"/>
        <end position="40"/>
    </location>
</feature>
<accession>A0A2P5DQM3</accession>
<evidence type="ECO:0000313" key="2">
    <source>
        <dbReference type="EMBL" id="PON75592.1"/>
    </source>
</evidence>
<comment type="caution">
    <text evidence="2">The sequence shown here is derived from an EMBL/GenBank/DDBJ whole genome shotgun (WGS) entry which is preliminary data.</text>
</comment>
<evidence type="ECO:0008006" key="4">
    <source>
        <dbReference type="Google" id="ProtNLM"/>
    </source>
</evidence>
<dbReference type="OrthoDB" id="1730120at2759"/>